<comment type="subcellular location">
    <subcellularLocation>
        <location evidence="2">Cytoplasm</location>
    </subcellularLocation>
    <subcellularLocation>
        <location evidence="1">Nucleus</location>
    </subcellularLocation>
</comment>
<keyword evidence="8" id="KW-0819">tRNA processing</keyword>
<dbReference type="InterPro" id="IPR015943">
    <property type="entry name" value="WD40/YVTN_repeat-like_dom_sf"/>
</dbReference>
<dbReference type="GO" id="GO:0033588">
    <property type="term" value="C:elongator holoenzyme complex"/>
    <property type="evidence" value="ECO:0007669"/>
    <property type="project" value="EnsemblFungi"/>
</dbReference>
<dbReference type="SUPFAM" id="SSF50978">
    <property type="entry name" value="WD40 repeat-like"/>
    <property type="match status" value="2"/>
</dbReference>
<keyword evidence="15" id="KW-1185">Reference proteome</keyword>
<dbReference type="FunCoup" id="J3P3A5">
    <property type="interactions" value="1080"/>
</dbReference>
<dbReference type="GO" id="GO:0002098">
    <property type="term" value="P:tRNA wobble uridine modification"/>
    <property type="evidence" value="ECO:0007669"/>
    <property type="project" value="EnsemblFungi"/>
</dbReference>
<dbReference type="PANTHER" id="PTHR44111:SF1">
    <property type="entry name" value="ELONGATOR COMPLEX PROTEIN 2"/>
    <property type="match status" value="1"/>
</dbReference>
<dbReference type="EMBL" id="GL385398">
    <property type="protein sequence ID" value="EJT74147.1"/>
    <property type="molecule type" value="Genomic_DNA"/>
</dbReference>
<evidence type="ECO:0000256" key="5">
    <source>
        <dbReference type="ARBA" id="ARBA00020267"/>
    </source>
</evidence>
<dbReference type="PROSITE" id="PS00678">
    <property type="entry name" value="WD_REPEATS_1"/>
    <property type="match status" value="1"/>
</dbReference>
<keyword evidence="7 11" id="KW-0853">WD repeat</keyword>
<reference evidence="13" key="2">
    <citation type="submission" date="2010-07" db="EMBL/GenBank/DDBJ databases">
        <authorList>
            <consortium name="The Broad Institute Genome Sequencing Platform"/>
            <consortium name="Broad Institute Genome Sequencing Center for Infectious Disease"/>
            <person name="Ma L.-J."/>
            <person name="Dead R."/>
            <person name="Young S."/>
            <person name="Zeng Q."/>
            <person name="Koehrsen M."/>
            <person name="Alvarado L."/>
            <person name="Berlin A."/>
            <person name="Chapman S.B."/>
            <person name="Chen Z."/>
            <person name="Freedman E."/>
            <person name="Gellesch M."/>
            <person name="Goldberg J."/>
            <person name="Griggs A."/>
            <person name="Gujja S."/>
            <person name="Heilman E.R."/>
            <person name="Heiman D."/>
            <person name="Hepburn T."/>
            <person name="Howarth C."/>
            <person name="Jen D."/>
            <person name="Larson L."/>
            <person name="Mehta T."/>
            <person name="Neiman D."/>
            <person name="Pearson M."/>
            <person name="Roberts A."/>
            <person name="Saif S."/>
            <person name="Shea T."/>
            <person name="Shenoy N."/>
            <person name="Sisk P."/>
            <person name="Stolte C."/>
            <person name="Sykes S."/>
            <person name="Walk T."/>
            <person name="White J."/>
            <person name="Yandava C."/>
            <person name="Haas B."/>
            <person name="Nusbaum C."/>
            <person name="Birren B."/>
        </authorList>
    </citation>
    <scope>NUCLEOTIDE SEQUENCE</scope>
    <source>
        <strain evidence="13">R3-111a-1</strain>
    </source>
</reference>
<evidence type="ECO:0000256" key="7">
    <source>
        <dbReference type="ARBA" id="ARBA00022574"/>
    </source>
</evidence>
<evidence type="ECO:0000313" key="13">
    <source>
        <dbReference type="EMBL" id="EJT74147.1"/>
    </source>
</evidence>
<evidence type="ECO:0000256" key="6">
    <source>
        <dbReference type="ARBA" id="ARBA00022490"/>
    </source>
</evidence>
<feature type="repeat" description="WD" evidence="11">
    <location>
        <begin position="231"/>
        <end position="280"/>
    </location>
</feature>
<reference evidence="15" key="1">
    <citation type="submission" date="2010-07" db="EMBL/GenBank/DDBJ databases">
        <title>The genome sequence of Gaeumannomyces graminis var. tritici strain R3-111a-1.</title>
        <authorList>
            <consortium name="The Broad Institute Genome Sequencing Platform"/>
            <person name="Ma L.-J."/>
            <person name="Dead R."/>
            <person name="Young S."/>
            <person name="Zeng Q."/>
            <person name="Koehrsen M."/>
            <person name="Alvarado L."/>
            <person name="Berlin A."/>
            <person name="Chapman S.B."/>
            <person name="Chen Z."/>
            <person name="Freedman E."/>
            <person name="Gellesch M."/>
            <person name="Goldberg J."/>
            <person name="Griggs A."/>
            <person name="Gujja S."/>
            <person name="Heilman E.R."/>
            <person name="Heiman D."/>
            <person name="Hepburn T."/>
            <person name="Howarth C."/>
            <person name="Jen D."/>
            <person name="Larson L."/>
            <person name="Mehta T."/>
            <person name="Neiman D."/>
            <person name="Pearson M."/>
            <person name="Roberts A."/>
            <person name="Saif S."/>
            <person name="Shea T."/>
            <person name="Shenoy N."/>
            <person name="Sisk P."/>
            <person name="Stolte C."/>
            <person name="Sykes S."/>
            <person name="Walk T."/>
            <person name="White J."/>
            <person name="Yandava C."/>
            <person name="Haas B."/>
            <person name="Nusbaum C."/>
            <person name="Birren B."/>
        </authorList>
    </citation>
    <scope>NUCLEOTIDE SEQUENCE [LARGE SCALE GENOMIC DNA]</scope>
    <source>
        <strain evidence="15">R3-111a-1</strain>
    </source>
</reference>
<keyword evidence="6" id="KW-0963">Cytoplasm</keyword>
<dbReference type="InterPro" id="IPR020472">
    <property type="entry name" value="WD40_PAC1"/>
</dbReference>
<evidence type="ECO:0000256" key="9">
    <source>
        <dbReference type="ARBA" id="ARBA00022737"/>
    </source>
</evidence>
<reference evidence="13" key="3">
    <citation type="submission" date="2010-09" db="EMBL/GenBank/DDBJ databases">
        <title>Annotation of Gaeumannomyces graminis var. tritici R3-111a-1.</title>
        <authorList>
            <consortium name="The Broad Institute Genome Sequencing Platform"/>
            <person name="Ma L.-J."/>
            <person name="Dead R."/>
            <person name="Young S.K."/>
            <person name="Zeng Q."/>
            <person name="Gargeya S."/>
            <person name="Fitzgerald M."/>
            <person name="Haas B."/>
            <person name="Abouelleil A."/>
            <person name="Alvarado L."/>
            <person name="Arachchi H.M."/>
            <person name="Berlin A."/>
            <person name="Brown A."/>
            <person name="Chapman S.B."/>
            <person name="Chen Z."/>
            <person name="Dunbar C."/>
            <person name="Freedman E."/>
            <person name="Gearin G."/>
            <person name="Gellesch M."/>
            <person name="Goldberg J."/>
            <person name="Griggs A."/>
            <person name="Gujja S."/>
            <person name="Heiman D."/>
            <person name="Howarth C."/>
            <person name="Larson L."/>
            <person name="Lui A."/>
            <person name="MacDonald P.J.P."/>
            <person name="Mehta T."/>
            <person name="Montmayeur A."/>
            <person name="Murphy C."/>
            <person name="Neiman D."/>
            <person name="Pearson M."/>
            <person name="Priest M."/>
            <person name="Roberts A."/>
            <person name="Saif S."/>
            <person name="Shea T."/>
            <person name="Shenoy N."/>
            <person name="Sisk P."/>
            <person name="Stolte C."/>
            <person name="Sykes S."/>
            <person name="Yandava C."/>
            <person name="Wortman J."/>
            <person name="Nusbaum C."/>
            <person name="Birren B."/>
        </authorList>
    </citation>
    <scope>NUCLEOTIDE SEQUENCE</scope>
    <source>
        <strain evidence="13">R3-111a-1</strain>
    </source>
</reference>
<dbReference type="GO" id="GO:0006357">
    <property type="term" value="P:regulation of transcription by RNA polymerase II"/>
    <property type="evidence" value="ECO:0007669"/>
    <property type="project" value="EnsemblFungi"/>
</dbReference>
<dbReference type="SMART" id="SM00320">
    <property type="entry name" value="WD40"/>
    <property type="match status" value="11"/>
</dbReference>
<dbReference type="RefSeq" id="XP_009224091.1">
    <property type="nucleotide sequence ID" value="XM_009225827.1"/>
</dbReference>
<dbReference type="EnsemblFungi" id="EJT74147">
    <property type="protein sequence ID" value="EJT74147"/>
    <property type="gene ID" value="GGTG_07993"/>
</dbReference>
<evidence type="ECO:0000256" key="4">
    <source>
        <dbReference type="ARBA" id="ARBA00005881"/>
    </source>
</evidence>
<evidence type="ECO:0000256" key="12">
    <source>
        <dbReference type="SAM" id="MobiDB-lite"/>
    </source>
</evidence>
<evidence type="ECO:0000256" key="10">
    <source>
        <dbReference type="ARBA" id="ARBA00023242"/>
    </source>
</evidence>
<dbReference type="PANTHER" id="PTHR44111">
    <property type="entry name" value="ELONGATOR COMPLEX PROTEIN 2"/>
    <property type="match status" value="1"/>
</dbReference>
<dbReference type="STRING" id="644352.J3P3A5"/>
<evidence type="ECO:0000256" key="8">
    <source>
        <dbReference type="ARBA" id="ARBA00022694"/>
    </source>
</evidence>
<comment type="pathway">
    <text evidence="3">tRNA modification; 5-methoxycarbonylmethyl-2-thiouridine-tRNA biosynthesis.</text>
</comment>
<evidence type="ECO:0000256" key="11">
    <source>
        <dbReference type="PROSITE-ProRule" id="PRU00221"/>
    </source>
</evidence>
<name>J3P3A5_GAET3</name>
<dbReference type="InterPro" id="IPR019775">
    <property type="entry name" value="WD40_repeat_CS"/>
</dbReference>
<feature type="repeat" description="WD" evidence="11">
    <location>
        <begin position="449"/>
        <end position="479"/>
    </location>
</feature>
<evidence type="ECO:0000256" key="3">
    <source>
        <dbReference type="ARBA" id="ARBA00005043"/>
    </source>
</evidence>
<evidence type="ECO:0000313" key="14">
    <source>
        <dbReference type="EnsemblFungi" id="EJT74147"/>
    </source>
</evidence>
<gene>
    <name evidence="14" type="primary">20348451</name>
    <name evidence="13" type="ORF">GGTG_07993</name>
</gene>
<dbReference type="VEuPathDB" id="FungiDB:GGTG_07993"/>
<evidence type="ECO:0000256" key="2">
    <source>
        <dbReference type="ARBA" id="ARBA00004496"/>
    </source>
</evidence>
<dbReference type="Gene3D" id="2.130.10.10">
    <property type="entry name" value="YVTN repeat-like/Quinoprotein amine dehydrogenase"/>
    <property type="match status" value="4"/>
</dbReference>
<dbReference type="AlphaFoldDB" id="J3P3A5"/>
<sequence>MMGSPSIDAHAIYISAGANRHSAVADWSHDGIVAYGSDANIALWRPTDERPRGVTRLLRGHKDTVKAVKFIPTGTEGDSDKETEAPSSYLVSGSDDQCLILWELGHDGQALLRQTLREHTAPIHCVAVLGCSAAGRSRTLAASGAADGTIKIWTLEAGALRLLQTIQTRPKFFPLALALSQLDGEESSYMLAAAGTKPFVQVFAATAAAVDANGAVASGMDAIEFKLQATLTGHEGWVRSLDFAWEDASKAPQSDLLLASASQDKYIRLWRVHRTTAGDTASSKAAEAAPEVDGGPPSSSLAFPGKSPSNKAHRFTAGASEYSISFEALLLSHDDWIYSAKWHSSPTGATEGCASRPQLLSTSADNSLAIWEADVDSGIWITSARLGELSKEKGATTATGSIGGFWTGLWSPSGRTVVCLGRTGSWRRWDLEAGDSSGAAALWRQALSVSGHTKAVTGITWSRDGGYLLSTSSDQTTRLHAEWRARGDTRQDGNSEEQFVPTWHEMARPQIHGYDLNCIDSLGPSQFVSGADEKLMRVFSAPKAVARLLGRLSGNGAIATGLGDGGLDALPDAANMPVLGLSNKAVEAVDDEAADEAEAAAAAAADAAAEEGGRRQDPDAAMATSLFRASTLDLARPPYEDSLSRHTLWPEIEKLYGHGYELSCLAASHDGRVVASACRASSLNHAVIRLFATSPRWAEMRPPLTAHSLTATRLRFSPDDAFLLSVGRDRQWAVFQRGAAATPAENAGGASKPSDDAELRYSLFQVNPKGHTRMILDSAWAPALTVGARGPLRAFATAGRDKNVKVWVLREKKAEVESVAATAAPTFELAATIPLEHAATAVDFLWRPLSGGDEAGNGNGGLVLAVGTEAGKISAYTLDPESWTVVTQHDLDSHLCSSKSILQLAWRPADAEAKTPSDQRRDELAVACEDSSLRIYQFRGL</sequence>
<comment type="similarity">
    <text evidence="4">Belongs to the WD repeat ELP2 family.</text>
</comment>
<dbReference type="OrthoDB" id="27911at2759"/>
<dbReference type="FunFam" id="2.130.10.10:FF:000400">
    <property type="entry name" value="Elongator acetyltransferase complex subunit 2"/>
    <property type="match status" value="1"/>
</dbReference>
<dbReference type="InterPro" id="IPR037289">
    <property type="entry name" value="Elp2"/>
</dbReference>
<dbReference type="GO" id="GO:0032447">
    <property type="term" value="P:protein urmylation"/>
    <property type="evidence" value="ECO:0007669"/>
    <property type="project" value="EnsemblFungi"/>
</dbReference>
<dbReference type="GeneID" id="20348451"/>
<dbReference type="InterPro" id="IPR036322">
    <property type="entry name" value="WD40_repeat_dom_sf"/>
</dbReference>
<dbReference type="InterPro" id="IPR001680">
    <property type="entry name" value="WD40_rpt"/>
</dbReference>
<dbReference type="PROSITE" id="PS50294">
    <property type="entry name" value="WD_REPEATS_REGION"/>
    <property type="match status" value="1"/>
</dbReference>
<dbReference type="GO" id="GO:0005737">
    <property type="term" value="C:cytoplasm"/>
    <property type="evidence" value="ECO:0007669"/>
    <property type="project" value="UniProtKB-SubCell"/>
</dbReference>
<dbReference type="Proteomes" id="UP000006039">
    <property type="component" value="Unassembled WGS sequence"/>
</dbReference>
<dbReference type="GO" id="GO:0005634">
    <property type="term" value="C:nucleus"/>
    <property type="evidence" value="ECO:0007669"/>
    <property type="project" value="UniProtKB-SubCell"/>
</dbReference>
<evidence type="ECO:0000256" key="1">
    <source>
        <dbReference type="ARBA" id="ARBA00004123"/>
    </source>
</evidence>
<reference evidence="14" key="5">
    <citation type="submission" date="2018-04" db="UniProtKB">
        <authorList>
            <consortium name="EnsemblFungi"/>
        </authorList>
    </citation>
    <scope>IDENTIFICATION</scope>
    <source>
        <strain evidence="14">R3-111a-1</strain>
    </source>
</reference>
<dbReference type="PRINTS" id="PR00320">
    <property type="entry name" value="GPROTEINBRPT"/>
</dbReference>
<organism evidence="13">
    <name type="scientific">Gaeumannomyces tritici (strain R3-111a-1)</name>
    <name type="common">Wheat and barley take-all root rot fungus</name>
    <name type="synonym">Gaeumannomyces graminis var. tritici</name>
    <dbReference type="NCBI Taxonomy" id="644352"/>
    <lineage>
        <taxon>Eukaryota</taxon>
        <taxon>Fungi</taxon>
        <taxon>Dikarya</taxon>
        <taxon>Ascomycota</taxon>
        <taxon>Pezizomycotina</taxon>
        <taxon>Sordariomycetes</taxon>
        <taxon>Sordariomycetidae</taxon>
        <taxon>Magnaporthales</taxon>
        <taxon>Magnaporthaceae</taxon>
        <taxon>Gaeumannomyces</taxon>
    </lineage>
</organism>
<dbReference type="GO" id="GO:0008017">
    <property type="term" value="F:microtubule binding"/>
    <property type="evidence" value="ECO:0007669"/>
    <property type="project" value="EnsemblFungi"/>
</dbReference>
<evidence type="ECO:0000313" key="15">
    <source>
        <dbReference type="Proteomes" id="UP000006039"/>
    </source>
</evidence>
<dbReference type="UniPathway" id="UPA00988"/>
<proteinExistence type="inferred from homology"/>
<dbReference type="Pfam" id="PF00400">
    <property type="entry name" value="WD40"/>
    <property type="match status" value="4"/>
</dbReference>
<dbReference type="PROSITE" id="PS50082">
    <property type="entry name" value="WD_REPEATS_2"/>
    <property type="match status" value="2"/>
</dbReference>
<protein>
    <recommendedName>
        <fullName evidence="5">Elongator complex protein 2</fullName>
    </recommendedName>
</protein>
<reference evidence="14" key="4">
    <citation type="journal article" date="2015" name="G3 (Bethesda)">
        <title>Genome sequences of three phytopathogenic species of the Magnaporthaceae family of fungi.</title>
        <authorList>
            <person name="Okagaki L.H."/>
            <person name="Nunes C.C."/>
            <person name="Sailsbery J."/>
            <person name="Clay B."/>
            <person name="Brown D."/>
            <person name="John T."/>
            <person name="Oh Y."/>
            <person name="Young N."/>
            <person name="Fitzgerald M."/>
            <person name="Haas B.J."/>
            <person name="Zeng Q."/>
            <person name="Young S."/>
            <person name="Adiconis X."/>
            <person name="Fan L."/>
            <person name="Levin J.Z."/>
            <person name="Mitchell T.K."/>
            <person name="Okubara P.A."/>
            <person name="Farman M.L."/>
            <person name="Kohn L.M."/>
            <person name="Birren B."/>
            <person name="Ma L.-J."/>
            <person name="Dean R.A."/>
        </authorList>
    </citation>
    <scope>NUCLEOTIDE SEQUENCE</scope>
    <source>
        <strain evidence="14">R3-111a-1</strain>
    </source>
</reference>
<dbReference type="HOGENOM" id="CLU_006430_0_0_1"/>
<keyword evidence="9" id="KW-0677">Repeat</keyword>
<keyword evidence="10" id="KW-0539">Nucleus</keyword>
<feature type="region of interest" description="Disordered" evidence="12">
    <location>
        <begin position="280"/>
        <end position="307"/>
    </location>
</feature>
<accession>J3P3A5</accession>
<dbReference type="eggNOG" id="KOG1063">
    <property type="taxonomic scope" value="Eukaryota"/>
</dbReference>